<evidence type="ECO:0000256" key="1">
    <source>
        <dbReference type="SAM" id="MobiDB-lite"/>
    </source>
</evidence>
<evidence type="ECO:0000313" key="2">
    <source>
        <dbReference type="EMBL" id="RVE64165.1"/>
    </source>
</evidence>
<dbReference type="EMBL" id="CM012450">
    <property type="protein sequence ID" value="RVE64165.1"/>
    <property type="molecule type" value="Genomic_DNA"/>
</dbReference>
<sequence length="87" mass="9587">MWPPGRSLPTPDLEDITEKDLPVRVEASASLSQCAAALQLPEPLVSLVLRWRIRAPPPPPREHLAAPRAPVALQRPDQPDRTGTRDT</sequence>
<name>A0A437CN08_ORYJA</name>
<keyword evidence="3" id="KW-1185">Reference proteome</keyword>
<organism evidence="2 3">
    <name type="scientific">Oryzias javanicus</name>
    <name type="common">Javanese ricefish</name>
    <name type="synonym">Aplocheilus javanicus</name>
    <dbReference type="NCBI Taxonomy" id="123683"/>
    <lineage>
        <taxon>Eukaryota</taxon>
        <taxon>Metazoa</taxon>
        <taxon>Chordata</taxon>
        <taxon>Craniata</taxon>
        <taxon>Vertebrata</taxon>
        <taxon>Euteleostomi</taxon>
        <taxon>Actinopterygii</taxon>
        <taxon>Neopterygii</taxon>
        <taxon>Teleostei</taxon>
        <taxon>Neoteleostei</taxon>
        <taxon>Acanthomorphata</taxon>
        <taxon>Ovalentaria</taxon>
        <taxon>Atherinomorphae</taxon>
        <taxon>Beloniformes</taxon>
        <taxon>Adrianichthyidae</taxon>
        <taxon>Oryziinae</taxon>
        <taxon>Oryzias</taxon>
    </lineage>
</organism>
<protein>
    <submittedName>
        <fullName evidence="2">Uncharacterized protein</fullName>
    </submittedName>
</protein>
<reference evidence="2 3" key="1">
    <citation type="submission" date="2018-11" db="EMBL/GenBank/DDBJ databases">
        <authorList>
            <person name="Lopez-Roques C."/>
            <person name="Donnadieu C."/>
            <person name="Bouchez O."/>
            <person name="Klopp C."/>
            <person name="Cabau C."/>
            <person name="Zahm M."/>
        </authorList>
    </citation>
    <scope>NUCLEOTIDE SEQUENCE [LARGE SCALE GENOMIC DNA]</scope>
    <source>
        <strain evidence="2">RS831</strain>
        <tissue evidence="2">Whole body</tissue>
    </source>
</reference>
<reference evidence="2 3" key="2">
    <citation type="submission" date="2019-01" db="EMBL/GenBank/DDBJ databases">
        <title>A chromosome length genome reference of the Java medaka (oryzias javanicus).</title>
        <authorList>
            <person name="Herpin A."/>
            <person name="Takehana Y."/>
            <person name="Naruse K."/>
            <person name="Ansai S."/>
            <person name="Kawaguchi M."/>
        </authorList>
    </citation>
    <scope>NUCLEOTIDE SEQUENCE [LARGE SCALE GENOMIC DNA]</scope>
    <source>
        <strain evidence="2">RS831</strain>
        <tissue evidence="2">Whole body</tissue>
    </source>
</reference>
<feature type="region of interest" description="Disordered" evidence="1">
    <location>
        <begin position="56"/>
        <end position="87"/>
    </location>
</feature>
<evidence type="ECO:0000313" key="3">
    <source>
        <dbReference type="Proteomes" id="UP000283210"/>
    </source>
</evidence>
<dbReference type="AlphaFoldDB" id="A0A437CN08"/>
<gene>
    <name evidence="2" type="ORF">OJAV_G00143870</name>
</gene>
<feature type="compositionally biased region" description="Basic and acidic residues" evidence="1">
    <location>
        <begin position="77"/>
        <end position="87"/>
    </location>
</feature>
<dbReference type="Proteomes" id="UP000283210">
    <property type="component" value="Chromosome 14"/>
</dbReference>
<proteinExistence type="predicted"/>
<accession>A0A437CN08</accession>